<dbReference type="GO" id="GO:0004222">
    <property type="term" value="F:metalloendopeptidase activity"/>
    <property type="evidence" value="ECO:0007669"/>
    <property type="project" value="InterPro"/>
</dbReference>
<dbReference type="Pfam" id="PF02128">
    <property type="entry name" value="Peptidase_M36"/>
    <property type="match status" value="1"/>
</dbReference>
<keyword evidence="7 13" id="KW-0732">Signal</keyword>
<evidence type="ECO:0000313" key="16">
    <source>
        <dbReference type="Proteomes" id="UP000251002"/>
    </source>
</evidence>
<dbReference type="GO" id="GO:0006508">
    <property type="term" value="P:proteolysis"/>
    <property type="evidence" value="ECO:0007669"/>
    <property type="project" value="UniProtKB-KW"/>
</dbReference>
<keyword evidence="5" id="KW-0645">Protease</keyword>
<keyword evidence="10" id="KW-0482">Metalloprotease</keyword>
<evidence type="ECO:0000256" key="13">
    <source>
        <dbReference type="SAM" id="SignalP"/>
    </source>
</evidence>
<dbReference type="Pfam" id="PF07504">
    <property type="entry name" value="FTP"/>
    <property type="match status" value="1"/>
</dbReference>
<dbReference type="Proteomes" id="UP000251002">
    <property type="component" value="Unassembled WGS sequence"/>
</dbReference>
<keyword evidence="8" id="KW-0378">Hydrolase</keyword>
<dbReference type="SUPFAM" id="SSF49785">
    <property type="entry name" value="Galactose-binding domain-like"/>
    <property type="match status" value="1"/>
</dbReference>
<keyword evidence="6" id="KW-0479">Metal-binding</keyword>
<evidence type="ECO:0000256" key="6">
    <source>
        <dbReference type="ARBA" id="ARBA00022723"/>
    </source>
</evidence>
<evidence type="ECO:0000256" key="12">
    <source>
        <dbReference type="SAM" id="MobiDB-lite"/>
    </source>
</evidence>
<dbReference type="CDD" id="cd09596">
    <property type="entry name" value="M36"/>
    <property type="match status" value="1"/>
</dbReference>
<comment type="subcellular location">
    <subcellularLocation>
        <location evidence="2">Secreted</location>
    </subcellularLocation>
</comment>
<evidence type="ECO:0000256" key="7">
    <source>
        <dbReference type="ARBA" id="ARBA00022729"/>
    </source>
</evidence>
<feature type="domain" description="FTP" evidence="14">
    <location>
        <begin position="130"/>
        <end position="180"/>
    </location>
</feature>
<feature type="region of interest" description="Disordered" evidence="12">
    <location>
        <begin position="663"/>
        <end position="685"/>
    </location>
</feature>
<organism evidence="15 16">
    <name type="scientific">Planococcus halotolerans</name>
    <dbReference type="NCBI Taxonomy" id="2233542"/>
    <lineage>
        <taxon>Bacteria</taxon>
        <taxon>Bacillati</taxon>
        <taxon>Bacillota</taxon>
        <taxon>Bacilli</taxon>
        <taxon>Bacillales</taxon>
        <taxon>Caryophanaceae</taxon>
        <taxon>Planococcus</taxon>
    </lineage>
</organism>
<comment type="caution">
    <text evidence="15">The sequence shown here is derived from an EMBL/GenBank/DDBJ whole genome shotgun (WGS) entry which is preliminary data.</text>
</comment>
<keyword evidence="9" id="KW-0862">Zinc</keyword>
<feature type="chain" id="PRO_5039717259" evidence="13">
    <location>
        <begin position="25"/>
        <end position="1070"/>
    </location>
</feature>
<keyword evidence="4" id="KW-0964">Secreted</keyword>
<dbReference type="AlphaFoldDB" id="A0A365L8L8"/>
<dbReference type="SUPFAM" id="SSF49464">
    <property type="entry name" value="Carboxypeptidase regulatory domain-like"/>
    <property type="match status" value="1"/>
</dbReference>
<dbReference type="Gene3D" id="1.10.390.10">
    <property type="entry name" value="Neutral Protease Domain 2"/>
    <property type="match status" value="1"/>
</dbReference>
<evidence type="ECO:0000256" key="11">
    <source>
        <dbReference type="ARBA" id="ARBA00023145"/>
    </source>
</evidence>
<dbReference type="Gene3D" id="3.10.170.10">
    <property type="match status" value="1"/>
</dbReference>
<evidence type="ECO:0000256" key="3">
    <source>
        <dbReference type="ARBA" id="ARBA00006006"/>
    </source>
</evidence>
<gene>
    <name evidence="15" type="ORF">DP120_03970</name>
</gene>
<sequence>MPKKKSLALLSSVLIASQVLGVSAGTAVAVNSPTDQDLHAHVEEAAIDTRDSLPSILPTTQQLEAAQQLIVDAGEGLKIEWNHLFGTPASITKSEGYISEARTGDAESIARDWLMENKALFSLTAEDIQNLTVIRNYKVEGTNLSPVTFQQTVNGIESVFGGRIIVAVNEEGKILSVASNAGPTGEFAGEFSLSPEDALSSVVRSLTPDLVYSPTALKDEKGWKVYDGLDVFPTEQRVKQAAFFSNGEIRPAYRVLFIEELDKAFEVVVDAENGKTLYQRSLVDHLDPEGLIFENYPGAPAGGNQVSKSFKGDLEASPNGWLLPTNDLGVTTFGNNASAYANWSNFLVPADTLIRPVSPLGQFNYPFLNAWQESKGAIVPPSYAEDVNSATANLFYHHNLFHDYFYNLGWTEPAGNLQANNNGKGGLGGDPILGLVQAGAVTGGEPTYTGRDNAYMLTLPDGIAAWSGMFLWEPIAGAFEGAYADGDYDAGIIYHEYSHALSNRLVAGGEALGSHQSGSMGEGWGDWFGMHYLIKNGLQEEPVVGAYVTDNDERGIRSWSLAEAPLNYGDIGYDIIGPEVHADGDIWAAILWHVREALIQNYGKEEGERVAEQLVLDAMPISVPDPSMEDMRTAIIASDLERYDGKYRDTLWTAFSQRGLGDDAYSAGGDDTDPQPAFNHPDAEHNGQLLGRVVNEQTNKPIEGVRIFIGQYEARTSPVVQTTEKGGFALDMVEGTYDITIQARGYGSRTLEDVKITAGSKERWNLKLSPNVASSFNGASIASVSDASASNPVKLAIDDTEASVYASEQKEEGFTGSEFIVDLAGDKPLSISQLHISAMKDVAKARFATLKDFAVQASVDGENWTTILEDNFTAGKPRPATPDLDYQEYVLDTPAQATQLKFIAKSAQDDAQGYIQLAELQAFTGDKAKITPLELEPEEAFTASGTIQVGNAGTGVGVLAGVDDATLAVTQNEFVTTQNPEPASQGVDGYVVTLPEQYADGIHNVSITGTSESGHDIDVFFYDAEFNVIGNIATSAANESGVVPGGTKYIYVGLYSGANTSFNVNVSSPY</sequence>
<dbReference type="Gene3D" id="2.60.40.1120">
    <property type="entry name" value="Carboxypeptidase-like, regulatory domain"/>
    <property type="match status" value="1"/>
</dbReference>
<comment type="similarity">
    <text evidence="3">Belongs to the peptidase M36 family.</text>
</comment>
<evidence type="ECO:0000256" key="9">
    <source>
        <dbReference type="ARBA" id="ARBA00022833"/>
    </source>
</evidence>
<evidence type="ECO:0000259" key="14">
    <source>
        <dbReference type="Pfam" id="PF07504"/>
    </source>
</evidence>
<dbReference type="EMBL" id="QLZR01000001">
    <property type="protein sequence ID" value="RAZ81441.1"/>
    <property type="molecule type" value="Genomic_DNA"/>
</dbReference>
<dbReference type="InterPro" id="IPR050371">
    <property type="entry name" value="Fungal_virulence_M36"/>
</dbReference>
<comment type="cofactor">
    <cofactor evidence="1">
        <name>Zn(2+)</name>
        <dbReference type="ChEBI" id="CHEBI:29105"/>
    </cofactor>
</comment>
<dbReference type="GO" id="GO:0008270">
    <property type="term" value="F:zinc ion binding"/>
    <property type="evidence" value="ECO:0007669"/>
    <property type="project" value="InterPro"/>
</dbReference>
<evidence type="ECO:0000256" key="5">
    <source>
        <dbReference type="ARBA" id="ARBA00022670"/>
    </source>
</evidence>
<evidence type="ECO:0000256" key="4">
    <source>
        <dbReference type="ARBA" id="ARBA00022525"/>
    </source>
</evidence>
<proteinExistence type="inferred from homology"/>
<dbReference type="InterPro" id="IPR008969">
    <property type="entry name" value="CarboxyPept-like_regulatory"/>
</dbReference>
<keyword evidence="16" id="KW-1185">Reference proteome</keyword>
<evidence type="ECO:0000256" key="10">
    <source>
        <dbReference type="ARBA" id="ARBA00023049"/>
    </source>
</evidence>
<dbReference type="Gene3D" id="2.60.120.260">
    <property type="entry name" value="Galactose-binding domain-like"/>
    <property type="match status" value="1"/>
</dbReference>
<dbReference type="SUPFAM" id="SSF55486">
    <property type="entry name" value="Metalloproteases ('zincins'), catalytic domain"/>
    <property type="match status" value="1"/>
</dbReference>
<dbReference type="InterPro" id="IPR008979">
    <property type="entry name" value="Galactose-bd-like_sf"/>
</dbReference>
<dbReference type="InterPro" id="IPR001842">
    <property type="entry name" value="Peptidase_M36"/>
</dbReference>
<dbReference type="Pfam" id="PF13620">
    <property type="entry name" value="CarboxypepD_reg"/>
    <property type="match status" value="1"/>
</dbReference>
<dbReference type="GO" id="GO:0005615">
    <property type="term" value="C:extracellular space"/>
    <property type="evidence" value="ECO:0007669"/>
    <property type="project" value="InterPro"/>
</dbReference>
<reference evidence="15 16" key="1">
    <citation type="submission" date="2018-06" db="EMBL/GenBank/DDBJ databases">
        <title>The draft genome sequences of strains SCU63 and S1.</title>
        <authorList>
            <person name="Gan L."/>
        </authorList>
    </citation>
    <scope>NUCLEOTIDE SEQUENCE [LARGE SCALE GENOMIC DNA]</scope>
    <source>
        <strain evidence="15 16">SCU63</strain>
    </source>
</reference>
<dbReference type="InterPro" id="IPR011096">
    <property type="entry name" value="FTP_domain"/>
</dbReference>
<dbReference type="RefSeq" id="WP_112222009.1">
    <property type="nucleotide sequence ID" value="NZ_CP196859.1"/>
</dbReference>
<dbReference type="PANTHER" id="PTHR33478">
    <property type="entry name" value="EXTRACELLULAR METALLOPROTEINASE MEP"/>
    <property type="match status" value="1"/>
</dbReference>
<evidence type="ECO:0000256" key="2">
    <source>
        <dbReference type="ARBA" id="ARBA00004613"/>
    </source>
</evidence>
<dbReference type="InterPro" id="IPR027268">
    <property type="entry name" value="Peptidase_M4/M1_CTD_sf"/>
</dbReference>
<accession>A0A365L8L8</accession>
<evidence type="ECO:0000256" key="8">
    <source>
        <dbReference type="ARBA" id="ARBA00022801"/>
    </source>
</evidence>
<protein>
    <submittedName>
        <fullName evidence="15">Coagulation factor 5/8 type-like protein</fullName>
    </submittedName>
</protein>
<evidence type="ECO:0000313" key="15">
    <source>
        <dbReference type="EMBL" id="RAZ81441.1"/>
    </source>
</evidence>
<feature type="signal peptide" evidence="13">
    <location>
        <begin position="1"/>
        <end position="24"/>
    </location>
</feature>
<keyword evidence="11" id="KW-0865">Zymogen</keyword>
<evidence type="ECO:0000256" key="1">
    <source>
        <dbReference type="ARBA" id="ARBA00001947"/>
    </source>
</evidence>
<name>A0A365L8L8_9BACL</name>
<dbReference type="PANTHER" id="PTHR33478:SF1">
    <property type="entry name" value="EXTRACELLULAR METALLOPROTEINASE MEP"/>
    <property type="match status" value="1"/>
</dbReference>